<keyword evidence="2" id="KW-1185">Reference proteome</keyword>
<name>A0ABP8UR72_9ACTN</name>
<sequence length="61" mass="6667">MSAPGDDLLRSLAEFQDVLRRTPFIGASRIAEEAQPRVLIGKYPDAARQMLAELDRPAAGN</sequence>
<dbReference type="Proteomes" id="UP001501442">
    <property type="component" value="Unassembled WGS sequence"/>
</dbReference>
<reference evidence="2" key="1">
    <citation type="journal article" date="2019" name="Int. J. Syst. Evol. Microbiol.">
        <title>The Global Catalogue of Microorganisms (GCM) 10K type strain sequencing project: providing services to taxonomists for standard genome sequencing and annotation.</title>
        <authorList>
            <consortium name="The Broad Institute Genomics Platform"/>
            <consortium name="The Broad Institute Genome Sequencing Center for Infectious Disease"/>
            <person name="Wu L."/>
            <person name="Ma J."/>
        </authorList>
    </citation>
    <scope>NUCLEOTIDE SEQUENCE [LARGE SCALE GENOMIC DNA]</scope>
    <source>
        <strain evidence="2">JCM 17939</strain>
    </source>
</reference>
<dbReference type="EMBL" id="BAABHK010000020">
    <property type="protein sequence ID" value="GAA4637513.1"/>
    <property type="molecule type" value="Genomic_DNA"/>
</dbReference>
<dbReference type="RefSeq" id="WP_345440625.1">
    <property type="nucleotide sequence ID" value="NZ_BAABHK010000020.1"/>
</dbReference>
<comment type="caution">
    <text evidence="1">The sequence shown here is derived from an EMBL/GenBank/DDBJ whole genome shotgun (WGS) entry which is preliminary data.</text>
</comment>
<organism evidence="1 2">
    <name type="scientific">Actinoallomurus vinaceus</name>
    <dbReference type="NCBI Taxonomy" id="1080074"/>
    <lineage>
        <taxon>Bacteria</taxon>
        <taxon>Bacillati</taxon>
        <taxon>Actinomycetota</taxon>
        <taxon>Actinomycetes</taxon>
        <taxon>Streptosporangiales</taxon>
        <taxon>Thermomonosporaceae</taxon>
        <taxon>Actinoallomurus</taxon>
    </lineage>
</organism>
<evidence type="ECO:0000313" key="1">
    <source>
        <dbReference type="EMBL" id="GAA4637513.1"/>
    </source>
</evidence>
<accession>A0ABP8UR72</accession>
<gene>
    <name evidence="1" type="ORF">GCM10023196_091600</name>
</gene>
<proteinExistence type="predicted"/>
<protein>
    <submittedName>
        <fullName evidence="1">Uncharacterized protein</fullName>
    </submittedName>
</protein>
<evidence type="ECO:0000313" key="2">
    <source>
        <dbReference type="Proteomes" id="UP001501442"/>
    </source>
</evidence>